<evidence type="ECO:0000313" key="2">
    <source>
        <dbReference type="Proteomes" id="UP001152484"/>
    </source>
</evidence>
<gene>
    <name evidence="1" type="ORF">CEURO_LOCUS2173</name>
</gene>
<proteinExistence type="predicted"/>
<organism evidence="1 2">
    <name type="scientific">Cuscuta europaea</name>
    <name type="common">European dodder</name>
    <dbReference type="NCBI Taxonomy" id="41803"/>
    <lineage>
        <taxon>Eukaryota</taxon>
        <taxon>Viridiplantae</taxon>
        <taxon>Streptophyta</taxon>
        <taxon>Embryophyta</taxon>
        <taxon>Tracheophyta</taxon>
        <taxon>Spermatophyta</taxon>
        <taxon>Magnoliopsida</taxon>
        <taxon>eudicotyledons</taxon>
        <taxon>Gunneridae</taxon>
        <taxon>Pentapetalae</taxon>
        <taxon>asterids</taxon>
        <taxon>lamiids</taxon>
        <taxon>Solanales</taxon>
        <taxon>Convolvulaceae</taxon>
        <taxon>Cuscuteae</taxon>
        <taxon>Cuscuta</taxon>
        <taxon>Cuscuta subgen. Cuscuta</taxon>
    </lineage>
</organism>
<keyword evidence="2" id="KW-1185">Reference proteome</keyword>
<comment type="caution">
    <text evidence="1">The sequence shown here is derived from an EMBL/GenBank/DDBJ whole genome shotgun (WGS) entry which is preliminary data.</text>
</comment>
<protein>
    <submittedName>
        <fullName evidence="1">Uncharacterized protein</fullName>
    </submittedName>
</protein>
<evidence type="ECO:0000313" key="1">
    <source>
        <dbReference type="EMBL" id="CAH9065137.1"/>
    </source>
</evidence>
<reference evidence="1" key="1">
    <citation type="submission" date="2022-07" db="EMBL/GenBank/DDBJ databases">
        <authorList>
            <person name="Macas J."/>
            <person name="Novak P."/>
            <person name="Neumann P."/>
        </authorList>
    </citation>
    <scope>NUCLEOTIDE SEQUENCE</scope>
</reference>
<dbReference type="EMBL" id="CAMAPE010000005">
    <property type="protein sequence ID" value="CAH9065137.1"/>
    <property type="molecule type" value="Genomic_DNA"/>
</dbReference>
<sequence length="225" mass="25165">MDEPDRESGTTVLWSPFVLHKAAVVILDQGWTSPTEDQARRCYGARSCCIRAAVVILDQGWTSLTENQARRCCGARSCCIRAAVVILDQGWTSPTENQARRCCGARSCCIKSGPCRDMDLRCHGHCHGPYIAIVERNGPDSTRPDLDIHGLNSTQLDKHGLNSTRLDKHGLDSTRLDKHGLDWPSSNPIVPMIQATHTKDRKQFLMIWRRLAVFSLYLPRSGIIQ</sequence>
<accession>A0A9P0YKP0</accession>
<name>A0A9P0YKP0_CUSEU</name>
<dbReference type="Proteomes" id="UP001152484">
    <property type="component" value="Unassembled WGS sequence"/>
</dbReference>
<dbReference type="AlphaFoldDB" id="A0A9P0YKP0"/>